<evidence type="ECO:0000256" key="5">
    <source>
        <dbReference type="ARBA" id="ARBA00023136"/>
    </source>
</evidence>
<feature type="transmembrane region" description="Helical" evidence="6">
    <location>
        <begin position="12"/>
        <end position="31"/>
    </location>
</feature>
<evidence type="ECO:0000256" key="2">
    <source>
        <dbReference type="ARBA" id="ARBA00022475"/>
    </source>
</evidence>
<comment type="subcellular location">
    <subcellularLocation>
        <location evidence="1">Cell membrane</location>
        <topology evidence="1">Multi-pass membrane protein</topology>
    </subcellularLocation>
</comment>
<dbReference type="Pfam" id="PF03706">
    <property type="entry name" value="LPG_synthase_TM"/>
    <property type="match status" value="1"/>
</dbReference>
<feature type="transmembrane region" description="Helical" evidence="6">
    <location>
        <begin position="237"/>
        <end position="259"/>
    </location>
</feature>
<feature type="transmembrane region" description="Helical" evidence="6">
    <location>
        <begin position="202"/>
        <end position="231"/>
    </location>
</feature>
<reference evidence="7 8" key="1">
    <citation type="submission" date="2020-08" db="EMBL/GenBank/DDBJ databases">
        <title>The Agave Microbiome: Exploring the role of microbial communities in plant adaptations to desert environments.</title>
        <authorList>
            <person name="Partida-Martinez L.P."/>
        </authorList>
    </citation>
    <scope>NUCLEOTIDE SEQUENCE [LARGE SCALE GENOMIC DNA]</scope>
    <source>
        <strain evidence="7 8">AS2.23</strain>
    </source>
</reference>
<feature type="transmembrane region" description="Helical" evidence="6">
    <location>
        <begin position="51"/>
        <end position="71"/>
    </location>
</feature>
<dbReference type="GO" id="GO:0005886">
    <property type="term" value="C:plasma membrane"/>
    <property type="evidence" value="ECO:0007669"/>
    <property type="project" value="UniProtKB-SubCell"/>
</dbReference>
<feature type="transmembrane region" description="Helical" evidence="6">
    <location>
        <begin position="160"/>
        <end position="181"/>
    </location>
</feature>
<evidence type="ECO:0000256" key="4">
    <source>
        <dbReference type="ARBA" id="ARBA00022989"/>
    </source>
</evidence>
<gene>
    <name evidence="7" type="ORF">FHR75_003035</name>
</gene>
<dbReference type="OMA" id="PGGIWHF"/>
<keyword evidence="5 6" id="KW-0472">Membrane</keyword>
<dbReference type="RefSeq" id="WP_012086391.1">
    <property type="nucleotide sequence ID" value="NZ_JACHVY010000003.1"/>
</dbReference>
<organism evidence="7 8">
    <name type="scientific">Kineococcus radiotolerans</name>
    <dbReference type="NCBI Taxonomy" id="131568"/>
    <lineage>
        <taxon>Bacteria</taxon>
        <taxon>Bacillati</taxon>
        <taxon>Actinomycetota</taxon>
        <taxon>Actinomycetes</taxon>
        <taxon>Kineosporiales</taxon>
        <taxon>Kineosporiaceae</taxon>
        <taxon>Kineococcus</taxon>
    </lineage>
</organism>
<dbReference type="AlphaFoldDB" id="A0A7W4TNJ2"/>
<evidence type="ECO:0000256" key="1">
    <source>
        <dbReference type="ARBA" id="ARBA00004651"/>
    </source>
</evidence>
<keyword evidence="4 6" id="KW-1133">Transmembrane helix</keyword>
<accession>A0A7W4TNJ2</accession>
<name>A0A7W4TNJ2_KINRA</name>
<dbReference type="Proteomes" id="UP000533269">
    <property type="component" value="Unassembled WGS sequence"/>
</dbReference>
<sequence length="323" mass="33687">MLNRLLAVLRSPVLRAGFLVVAVALATAYVWRDREAIADAWSRLDAASVGLAALLSLANVALSGASWRAVLADLGSPLPRRAAARVFFVGQLGRYVPGTVFQFVAQAELARDHGVPRRRTGSALAVALLVSMTTACLLVAGVLPFALHGRELRGWEWTGWLRWLTPFLLVLLVPRVLNPLLTRLLRLARQEPLEHPVTGRGLLAAAAWAVASWVAVGLQVFVLSAAVGVSWPTGPALALAVGGYALAWIVGFLVVLAPAGAGARELVLGAVVALAAGPGAAAVVVLGSRVLLTLADLVLALGALAGHRVRPAGRVRTPPPPDA</sequence>
<evidence type="ECO:0000313" key="7">
    <source>
        <dbReference type="EMBL" id="MBB2902204.1"/>
    </source>
</evidence>
<protein>
    <submittedName>
        <fullName evidence="7">Uncharacterized protein</fullName>
    </submittedName>
</protein>
<dbReference type="InterPro" id="IPR022791">
    <property type="entry name" value="L-PG_synthase/AglD"/>
</dbReference>
<feature type="transmembrane region" description="Helical" evidence="6">
    <location>
        <begin position="266"/>
        <end position="284"/>
    </location>
</feature>
<proteinExistence type="predicted"/>
<comment type="caution">
    <text evidence="7">The sequence shown here is derived from an EMBL/GenBank/DDBJ whole genome shotgun (WGS) entry which is preliminary data.</text>
</comment>
<evidence type="ECO:0000313" key="8">
    <source>
        <dbReference type="Proteomes" id="UP000533269"/>
    </source>
</evidence>
<evidence type="ECO:0000256" key="6">
    <source>
        <dbReference type="SAM" id="Phobius"/>
    </source>
</evidence>
<dbReference type="EMBL" id="JACHVY010000003">
    <property type="protein sequence ID" value="MBB2902204.1"/>
    <property type="molecule type" value="Genomic_DNA"/>
</dbReference>
<keyword evidence="2" id="KW-1003">Cell membrane</keyword>
<feature type="transmembrane region" description="Helical" evidence="6">
    <location>
        <begin position="290"/>
        <end position="306"/>
    </location>
</feature>
<keyword evidence="3 6" id="KW-0812">Transmembrane</keyword>
<reference evidence="7 8" key="2">
    <citation type="submission" date="2020-08" db="EMBL/GenBank/DDBJ databases">
        <authorList>
            <person name="Partida-Martinez L."/>
            <person name="Huntemann M."/>
            <person name="Clum A."/>
            <person name="Wang J."/>
            <person name="Palaniappan K."/>
            <person name="Ritter S."/>
            <person name="Chen I.-M."/>
            <person name="Stamatis D."/>
            <person name="Reddy T."/>
            <person name="O'Malley R."/>
            <person name="Daum C."/>
            <person name="Shapiro N."/>
            <person name="Ivanova N."/>
            <person name="Kyrpides N."/>
            <person name="Woyke T."/>
        </authorList>
    </citation>
    <scope>NUCLEOTIDE SEQUENCE [LARGE SCALE GENOMIC DNA]</scope>
    <source>
        <strain evidence="7 8">AS2.23</strain>
    </source>
</reference>
<feature type="transmembrane region" description="Helical" evidence="6">
    <location>
        <begin position="123"/>
        <end position="148"/>
    </location>
</feature>
<evidence type="ECO:0000256" key="3">
    <source>
        <dbReference type="ARBA" id="ARBA00022692"/>
    </source>
</evidence>